<evidence type="ECO:0000313" key="2">
    <source>
        <dbReference type="Proteomes" id="UP000190675"/>
    </source>
</evidence>
<accession>A0A1M5LHP2</accession>
<dbReference type="AlphaFoldDB" id="A0A1M5LHP2"/>
<sequence length="75" mass="8325">MNIEILGLLVFASAAIAAATVTYRRRMDVLYGPYVRGRPGGLSVKRFWRPSSSAIDRLSELEGPKMMYLSSIGPY</sequence>
<name>A0A1M5LHP2_9BRAD</name>
<gene>
    <name evidence="1" type="ORF">SAMN05444169_3469</name>
</gene>
<dbReference type="EMBL" id="LT670818">
    <property type="protein sequence ID" value="SHG64460.1"/>
    <property type="molecule type" value="Genomic_DNA"/>
</dbReference>
<reference evidence="1 2" key="1">
    <citation type="submission" date="2016-11" db="EMBL/GenBank/DDBJ databases">
        <authorList>
            <person name="Jaros S."/>
            <person name="Januszkiewicz K."/>
            <person name="Wedrychowicz H."/>
        </authorList>
    </citation>
    <scope>NUCLEOTIDE SEQUENCE [LARGE SCALE GENOMIC DNA]</scope>
    <source>
        <strain evidence="1 2">GAS242</strain>
    </source>
</reference>
<evidence type="ECO:0000313" key="1">
    <source>
        <dbReference type="EMBL" id="SHG64460.1"/>
    </source>
</evidence>
<dbReference type="Proteomes" id="UP000190675">
    <property type="component" value="Chromosome I"/>
</dbReference>
<protein>
    <submittedName>
        <fullName evidence="1">Uncharacterized protein</fullName>
    </submittedName>
</protein>
<proteinExistence type="predicted"/>
<organism evidence="1 2">
    <name type="scientific">Bradyrhizobium erythrophlei</name>
    <dbReference type="NCBI Taxonomy" id="1437360"/>
    <lineage>
        <taxon>Bacteria</taxon>
        <taxon>Pseudomonadati</taxon>
        <taxon>Pseudomonadota</taxon>
        <taxon>Alphaproteobacteria</taxon>
        <taxon>Hyphomicrobiales</taxon>
        <taxon>Nitrobacteraceae</taxon>
        <taxon>Bradyrhizobium</taxon>
    </lineage>
</organism>